<dbReference type="Proteomes" id="UP000054097">
    <property type="component" value="Unassembled WGS sequence"/>
</dbReference>
<evidence type="ECO:0000256" key="6">
    <source>
        <dbReference type="PROSITE-ProRule" id="PRU00146"/>
    </source>
</evidence>
<dbReference type="InterPro" id="IPR019787">
    <property type="entry name" value="Znf_PHD-finger"/>
</dbReference>
<keyword evidence="5" id="KW-0539">Nucleus</keyword>
<keyword evidence="4" id="KW-0862">Zinc</keyword>
<feature type="region of interest" description="Disordered" evidence="7">
    <location>
        <begin position="410"/>
        <end position="436"/>
    </location>
</feature>
<dbReference type="GO" id="GO:0008270">
    <property type="term" value="F:zinc ion binding"/>
    <property type="evidence" value="ECO:0007669"/>
    <property type="project" value="UniProtKB-KW"/>
</dbReference>
<feature type="compositionally biased region" description="Polar residues" evidence="7">
    <location>
        <begin position="747"/>
        <end position="756"/>
    </location>
</feature>
<dbReference type="EMBL" id="KN824277">
    <property type="protein sequence ID" value="KIM34385.1"/>
    <property type="molecule type" value="Genomic_DNA"/>
</dbReference>
<dbReference type="PANTHER" id="PTHR46174">
    <property type="entry name" value="CXXC-TYPE ZINC FINGER PROTEIN 1"/>
    <property type="match status" value="1"/>
</dbReference>
<dbReference type="InterPro" id="IPR011011">
    <property type="entry name" value="Znf_FYVE_PHD"/>
</dbReference>
<dbReference type="PROSITE" id="PS01359">
    <property type="entry name" value="ZF_PHD_1"/>
    <property type="match status" value="1"/>
</dbReference>
<feature type="compositionally biased region" description="Polar residues" evidence="7">
    <location>
        <begin position="71"/>
        <end position="88"/>
    </location>
</feature>
<reference evidence="9 10" key="1">
    <citation type="submission" date="2014-04" db="EMBL/GenBank/DDBJ databases">
        <authorList>
            <consortium name="DOE Joint Genome Institute"/>
            <person name="Kuo A."/>
            <person name="Zuccaro A."/>
            <person name="Kohler A."/>
            <person name="Nagy L.G."/>
            <person name="Floudas D."/>
            <person name="Copeland A."/>
            <person name="Barry K.W."/>
            <person name="Cichocki N."/>
            <person name="Veneault-Fourrey C."/>
            <person name="LaButti K."/>
            <person name="Lindquist E.A."/>
            <person name="Lipzen A."/>
            <person name="Lundell T."/>
            <person name="Morin E."/>
            <person name="Murat C."/>
            <person name="Sun H."/>
            <person name="Tunlid A."/>
            <person name="Henrissat B."/>
            <person name="Grigoriev I.V."/>
            <person name="Hibbett D.S."/>
            <person name="Martin F."/>
            <person name="Nordberg H.P."/>
            <person name="Cantor M.N."/>
            <person name="Hua S.X."/>
        </authorList>
    </citation>
    <scope>NUCLEOTIDE SEQUENCE [LARGE SCALE GENOMIC DNA]</scope>
    <source>
        <strain evidence="9 10">MAFF 305830</strain>
    </source>
</reference>
<dbReference type="Gene3D" id="3.30.40.10">
    <property type="entry name" value="Zinc/RING finger domain, C3HC4 (zinc finger)"/>
    <property type="match status" value="1"/>
</dbReference>
<evidence type="ECO:0000313" key="10">
    <source>
        <dbReference type="Proteomes" id="UP000054097"/>
    </source>
</evidence>
<feature type="region of interest" description="Disordered" evidence="7">
    <location>
        <begin position="551"/>
        <end position="570"/>
    </location>
</feature>
<feature type="compositionally biased region" description="Polar residues" evidence="7">
    <location>
        <begin position="1"/>
        <end position="11"/>
    </location>
</feature>
<comment type="subcellular location">
    <subcellularLocation>
        <location evidence="1">Nucleus</location>
    </subcellularLocation>
</comment>
<dbReference type="InterPro" id="IPR037869">
    <property type="entry name" value="Spp1/CFP1"/>
</dbReference>
<dbReference type="HOGENOM" id="CLU_368477_0_0_1"/>
<dbReference type="GO" id="GO:0048188">
    <property type="term" value="C:Set1C/COMPASS complex"/>
    <property type="evidence" value="ECO:0007669"/>
    <property type="project" value="InterPro"/>
</dbReference>
<feature type="region of interest" description="Disordered" evidence="7">
    <location>
        <begin position="691"/>
        <end position="756"/>
    </location>
</feature>
<protein>
    <recommendedName>
        <fullName evidence="8">PHD-type domain-containing protein</fullName>
    </recommendedName>
</protein>
<feature type="compositionally biased region" description="Low complexity" evidence="7">
    <location>
        <begin position="414"/>
        <end position="424"/>
    </location>
</feature>
<dbReference type="STRING" id="933852.A0A0C3BC28"/>
<evidence type="ECO:0000256" key="7">
    <source>
        <dbReference type="SAM" id="MobiDB-lite"/>
    </source>
</evidence>
<feature type="region of interest" description="Disordered" evidence="7">
    <location>
        <begin position="617"/>
        <end position="671"/>
    </location>
</feature>
<dbReference type="InterPro" id="IPR019786">
    <property type="entry name" value="Zinc_finger_PHD-type_CS"/>
</dbReference>
<accession>A0A0C3BC28</accession>
<evidence type="ECO:0000259" key="8">
    <source>
        <dbReference type="PROSITE" id="PS50016"/>
    </source>
</evidence>
<feature type="compositionally biased region" description="Basic and acidic residues" evidence="7">
    <location>
        <begin position="272"/>
        <end position="292"/>
    </location>
</feature>
<evidence type="ECO:0000256" key="5">
    <source>
        <dbReference type="ARBA" id="ARBA00023242"/>
    </source>
</evidence>
<feature type="compositionally biased region" description="Polar residues" evidence="7">
    <location>
        <begin position="20"/>
        <end position="36"/>
    </location>
</feature>
<evidence type="ECO:0000256" key="3">
    <source>
        <dbReference type="ARBA" id="ARBA00022771"/>
    </source>
</evidence>
<feature type="compositionally biased region" description="Acidic residues" evidence="7">
    <location>
        <begin position="199"/>
        <end position="210"/>
    </location>
</feature>
<evidence type="ECO:0000256" key="1">
    <source>
        <dbReference type="ARBA" id="ARBA00004123"/>
    </source>
</evidence>
<feature type="region of interest" description="Disordered" evidence="7">
    <location>
        <begin position="137"/>
        <end position="292"/>
    </location>
</feature>
<feature type="region of interest" description="Disordered" evidence="7">
    <location>
        <begin position="1"/>
        <end position="38"/>
    </location>
</feature>
<keyword evidence="3 6" id="KW-0863">Zinc-finger</keyword>
<organism evidence="9 10">
    <name type="scientific">Serendipita vermifera MAFF 305830</name>
    <dbReference type="NCBI Taxonomy" id="933852"/>
    <lineage>
        <taxon>Eukaryota</taxon>
        <taxon>Fungi</taxon>
        <taxon>Dikarya</taxon>
        <taxon>Basidiomycota</taxon>
        <taxon>Agaricomycotina</taxon>
        <taxon>Agaricomycetes</taxon>
        <taxon>Sebacinales</taxon>
        <taxon>Serendipitaceae</taxon>
        <taxon>Serendipita</taxon>
    </lineage>
</organism>
<name>A0A0C3BC28_SERVB</name>
<evidence type="ECO:0000313" key="9">
    <source>
        <dbReference type="EMBL" id="KIM34385.1"/>
    </source>
</evidence>
<keyword evidence="10" id="KW-1185">Reference proteome</keyword>
<dbReference type="GO" id="GO:0045893">
    <property type="term" value="P:positive regulation of DNA-templated transcription"/>
    <property type="evidence" value="ECO:0007669"/>
    <property type="project" value="TreeGrafter"/>
</dbReference>
<feature type="region of interest" description="Disordered" evidence="7">
    <location>
        <begin position="57"/>
        <end position="122"/>
    </location>
</feature>
<evidence type="ECO:0000256" key="2">
    <source>
        <dbReference type="ARBA" id="ARBA00022723"/>
    </source>
</evidence>
<dbReference type="AlphaFoldDB" id="A0A0C3BC28"/>
<feature type="compositionally biased region" description="Basic residues" evidence="7">
    <location>
        <begin position="694"/>
        <end position="707"/>
    </location>
</feature>
<dbReference type="SMART" id="SM00249">
    <property type="entry name" value="PHD"/>
    <property type="match status" value="1"/>
</dbReference>
<feature type="compositionally biased region" description="Polar residues" evidence="7">
    <location>
        <begin position="657"/>
        <end position="671"/>
    </location>
</feature>
<reference evidence="10" key="2">
    <citation type="submission" date="2015-01" db="EMBL/GenBank/DDBJ databases">
        <title>Evolutionary Origins and Diversification of the Mycorrhizal Mutualists.</title>
        <authorList>
            <consortium name="DOE Joint Genome Institute"/>
            <consortium name="Mycorrhizal Genomics Consortium"/>
            <person name="Kohler A."/>
            <person name="Kuo A."/>
            <person name="Nagy L.G."/>
            <person name="Floudas D."/>
            <person name="Copeland A."/>
            <person name="Barry K.W."/>
            <person name="Cichocki N."/>
            <person name="Veneault-Fourrey C."/>
            <person name="LaButti K."/>
            <person name="Lindquist E.A."/>
            <person name="Lipzen A."/>
            <person name="Lundell T."/>
            <person name="Morin E."/>
            <person name="Murat C."/>
            <person name="Riley R."/>
            <person name="Ohm R."/>
            <person name="Sun H."/>
            <person name="Tunlid A."/>
            <person name="Henrissat B."/>
            <person name="Grigoriev I.V."/>
            <person name="Hibbett D.S."/>
            <person name="Martin F."/>
        </authorList>
    </citation>
    <scope>NUCLEOTIDE SEQUENCE [LARGE SCALE GENOMIC DNA]</scope>
    <source>
        <strain evidence="10">MAFF 305830</strain>
    </source>
</reference>
<dbReference type="OrthoDB" id="436852at2759"/>
<dbReference type="InterPro" id="IPR001965">
    <property type="entry name" value="Znf_PHD"/>
</dbReference>
<evidence type="ECO:0000256" key="4">
    <source>
        <dbReference type="ARBA" id="ARBA00022833"/>
    </source>
</evidence>
<sequence>MEQVTPPQRTSRLAEIPSSEHGNLISTPTSILNTPTPRLEPASRKLLWSDAEDLRPIAAPDFSSRRLDGTIPSTPLTSLESNDGSSIKTPFGNIGLWNAGSPGIADTPTPAGSHTVRNMGRDTLPPIQINPDAVTPQFPSNPAQFGLHIGGPESPLKRKESAATTALRKPHSDSKLDSRSISSDEVPVEMPEFRLEVSQDGDEEVNEDTSMDTSDTLQKQDIEPAMSDSVALDTSASSEELESVRSSRAFQPRTPPSIPQSIQRWLGTASVKRSESHGSSRPIREKESSEKTRQRLAQFTRVQNKSTPMVDAYVHEHAGRILHPHAHESEHYGIPALNECPDDVYPWSLARPDGDTDHARTRLRKLEMIERYLEEETSSEDDNSPKTDPADAMVALRAKKASRNLIQKRKEATKVATKATSASTPHAPAKKPSKAVLATPPKVEITPESEMDIDKDSDEVACICKGPDDGRPMIQCDNCHSWLHVDCVTREEERNRLPDKWYCWKCPVGTAPDRVSTDAQPVFVASSTPEYPKNLRRDTAADIPIYQASDKQQASPELGAYAPGAETPSSSALLAERTPQVNKDWPKYPFSVDDPMTAIAATPFIGSSFQSPYGTFDDSFDHLQSPNRNFGLQYAPPPSATPRRERPWTNYIGSFAAPTNPTGPQLSPSSAQALPIVQTDPLFIHYEHDAPKQTAHHHGRAKKKAKPKEKGTDGSEKGDETATAPPDSAESSNAEESGPFSDPGTVDASTPTESHD</sequence>
<dbReference type="InterPro" id="IPR013083">
    <property type="entry name" value="Znf_RING/FYVE/PHD"/>
</dbReference>
<dbReference type="Pfam" id="PF00628">
    <property type="entry name" value="PHD"/>
    <property type="match status" value="1"/>
</dbReference>
<feature type="domain" description="PHD-type" evidence="8">
    <location>
        <begin position="459"/>
        <end position="509"/>
    </location>
</feature>
<gene>
    <name evidence="9" type="ORF">M408DRAFT_19298</name>
</gene>
<keyword evidence="2" id="KW-0479">Metal-binding</keyword>
<dbReference type="PANTHER" id="PTHR46174:SF1">
    <property type="entry name" value="CXXC-TYPE ZINC FINGER PROTEIN 1"/>
    <property type="match status" value="1"/>
</dbReference>
<dbReference type="SUPFAM" id="SSF57903">
    <property type="entry name" value="FYVE/PHD zinc finger"/>
    <property type="match status" value="1"/>
</dbReference>
<proteinExistence type="predicted"/>
<dbReference type="PROSITE" id="PS50016">
    <property type="entry name" value="ZF_PHD_2"/>
    <property type="match status" value="1"/>
</dbReference>
<feature type="compositionally biased region" description="Basic and acidic residues" evidence="7">
    <location>
        <begin position="708"/>
        <end position="720"/>
    </location>
</feature>